<dbReference type="STRING" id="131112.SAMN04489737_1219"/>
<dbReference type="HAMAP" id="MF_00001">
    <property type="entry name" value="Asp_carb_tr"/>
    <property type="match status" value="1"/>
</dbReference>
<organism evidence="10 11">
    <name type="scientific">Arcanobacterium phocae</name>
    <dbReference type="NCBI Taxonomy" id="131112"/>
    <lineage>
        <taxon>Bacteria</taxon>
        <taxon>Bacillati</taxon>
        <taxon>Actinomycetota</taxon>
        <taxon>Actinomycetes</taxon>
        <taxon>Actinomycetales</taxon>
        <taxon>Actinomycetaceae</taxon>
        <taxon>Arcanobacterium</taxon>
    </lineage>
</organism>
<evidence type="ECO:0000313" key="11">
    <source>
        <dbReference type="Proteomes" id="UP000214355"/>
    </source>
</evidence>
<evidence type="ECO:0000256" key="7">
    <source>
        <dbReference type="HAMAP-Rule" id="MF_00001"/>
    </source>
</evidence>
<dbReference type="PRINTS" id="PR00100">
    <property type="entry name" value="AOTCASE"/>
</dbReference>
<comment type="similarity">
    <text evidence="2 7">Belongs to the aspartate/ornithine carbamoyltransferase superfamily. ATCase family.</text>
</comment>
<dbReference type="InterPro" id="IPR002082">
    <property type="entry name" value="Asp_carbamoyltransf"/>
</dbReference>
<keyword evidence="11" id="KW-1185">Reference proteome</keyword>
<feature type="binding site" evidence="7">
    <location>
        <position position="224"/>
    </location>
    <ligand>
        <name>L-aspartate</name>
        <dbReference type="ChEBI" id="CHEBI:29991"/>
    </ligand>
</feature>
<evidence type="ECO:0000256" key="6">
    <source>
        <dbReference type="ARBA" id="ARBA00048859"/>
    </source>
</evidence>
<evidence type="ECO:0000259" key="9">
    <source>
        <dbReference type="Pfam" id="PF02729"/>
    </source>
</evidence>
<dbReference type="SUPFAM" id="SSF53671">
    <property type="entry name" value="Aspartate/ornithine carbamoyltransferase"/>
    <property type="match status" value="1"/>
</dbReference>
<dbReference type="GeneID" id="65344953"/>
<evidence type="ECO:0000256" key="5">
    <source>
        <dbReference type="ARBA" id="ARBA00043884"/>
    </source>
</evidence>
<dbReference type="UniPathway" id="UPA00070">
    <property type="reaction ID" value="UER00116"/>
</dbReference>
<feature type="binding site" evidence="7">
    <location>
        <position position="80"/>
    </location>
    <ligand>
        <name>L-aspartate</name>
        <dbReference type="ChEBI" id="CHEBI:29991"/>
    </ligand>
</feature>
<dbReference type="Pfam" id="PF02729">
    <property type="entry name" value="OTCace_N"/>
    <property type="match status" value="1"/>
</dbReference>
<dbReference type="EMBL" id="LT629804">
    <property type="protein sequence ID" value="SDU80491.1"/>
    <property type="molecule type" value="Genomic_DNA"/>
</dbReference>
<dbReference type="GO" id="GO:0006520">
    <property type="term" value="P:amino acid metabolic process"/>
    <property type="evidence" value="ECO:0007669"/>
    <property type="project" value="InterPro"/>
</dbReference>
<reference evidence="11" key="1">
    <citation type="submission" date="2016-10" db="EMBL/GenBank/DDBJ databases">
        <authorList>
            <person name="Varghese N."/>
            <person name="Submissions S."/>
        </authorList>
    </citation>
    <scope>NUCLEOTIDE SEQUENCE [LARGE SCALE GENOMIC DNA]</scope>
    <source>
        <strain evidence="11">DSM 10002</strain>
    </source>
</reference>
<dbReference type="GO" id="GO:0016597">
    <property type="term" value="F:amino acid binding"/>
    <property type="evidence" value="ECO:0007669"/>
    <property type="project" value="InterPro"/>
</dbReference>
<feature type="binding site" evidence="7">
    <location>
        <position position="263"/>
    </location>
    <ligand>
        <name>carbamoyl phosphate</name>
        <dbReference type="ChEBI" id="CHEBI:58228"/>
    </ligand>
</feature>
<dbReference type="PROSITE" id="PS00097">
    <property type="entry name" value="CARBAMOYLTRANSFERASE"/>
    <property type="match status" value="1"/>
</dbReference>
<dbReference type="PRINTS" id="PR00101">
    <property type="entry name" value="ATCASE"/>
</dbReference>
<proteinExistence type="inferred from homology"/>
<feature type="domain" description="Aspartate/ornithine carbamoyltransferase carbamoyl-P binding" evidence="9">
    <location>
        <begin position="3"/>
        <end position="141"/>
    </location>
</feature>
<evidence type="ECO:0000256" key="4">
    <source>
        <dbReference type="ARBA" id="ARBA00022975"/>
    </source>
</evidence>
<comment type="pathway">
    <text evidence="1 7">Pyrimidine metabolism; UMP biosynthesis via de novo pathway; (S)-dihydroorotate from bicarbonate: step 2/3.</text>
</comment>
<evidence type="ECO:0000313" key="10">
    <source>
        <dbReference type="EMBL" id="SDU80491.1"/>
    </source>
</evidence>
<name>A0A1H2LIU0_9ACTO</name>
<feature type="domain" description="Aspartate/ornithine carbamoyltransferase Asp/Orn-binding" evidence="8">
    <location>
        <begin position="148"/>
        <end position="298"/>
    </location>
</feature>
<dbReference type="InterPro" id="IPR036792">
    <property type="entry name" value="Asp_carbatrfase_reg_C_sf"/>
</dbReference>
<dbReference type="FunFam" id="3.40.50.1370:FF:000002">
    <property type="entry name" value="Aspartate carbamoyltransferase 2"/>
    <property type="match status" value="1"/>
</dbReference>
<dbReference type="PANTHER" id="PTHR45753">
    <property type="entry name" value="ORNITHINE CARBAMOYLTRANSFERASE, MITOCHONDRIAL"/>
    <property type="match status" value="1"/>
</dbReference>
<dbReference type="Gene3D" id="3.40.50.1370">
    <property type="entry name" value="Aspartate/ornithine carbamoyltransferase"/>
    <property type="match status" value="2"/>
</dbReference>
<dbReference type="AlphaFoldDB" id="A0A1H2LIU0"/>
<dbReference type="GO" id="GO:0044205">
    <property type="term" value="P:'de novo' UMP biosynthetic process"/>
    <property type="evidence" value="ECO:0007669"/>
    <property type="project" value="UniProtKB-UniRule"/>
</dbReference>
<keyword evidence="4 7" id="KW-0665">Pyrimidine biosynthesis</keyword>
<comment type="function">
    <text evidence="5 7">Catalyzes the condensation of carbamoyl phosphate and aspartate to form carbamoyl aspartate and inorganic phosphate, the committed step in the de novo pyrimidine nucleotide biosynthesis pathway.</text>
</comment>
<dbReference type="NCBIfam" id="NF002032">
    <property type="entry name" value="PRK00856.1"/>
    <property type="match status" value="1"/>
</dbReference>
<sequence length="360" mass="39867">MQSVIDINDLTVSEIDELLATAHDMIEHPQTYAHAAAGKILATLFYEPSTRTRLSFEAAMYGLGGQVLSVPSASHSSASKGETISDTLSVISNYADIVAMRHPHDGAALVASNAASRPVINAGDGGHFHPTQTLADLLTIERSFGRLEGLTIVAVGDLLYGRTVHSLLHAMMRYPNNTFIMVSPHELKLPADFLAHVRSQGVDIRETTSLADALPQADVVYMTRVQQERFANRDDYERLKGAYVLTAGMMENASPDCIVMHPLPRVGEISSEVDSDPRARYFEQTYNGKMMRMALIHHLLQAADTNQEREQREEFVHSIPAETAVCPNSRCITHFERDIVPRLYPDTQQCVYCDYIAPNL</sequence>
<dbReference type="OrthoDB" id="9774690at2"/>
<dbReference type="EC" id="2.1.3.2" evidence="7"/>
<evidence type="ECO:0000256" key="3">
    <source>
        <dbReference type="ARBA" id="ARBA00022679"/>
    </source>
</evidence>
<dbReference type="InterPro" id="IPR006130">
    <property type="entry name" value="Asp/Orn_carbamoylTrfase"/>
</dbReference>
<gene>
    <name evidence="7" type="primary">pyrB</name>
    <name evidence="10" type="ORF">SAMN04489737_1219</name>
</gene>
<dbReference type="Pfam" id="PF00185">
    <property type="entry name" value="OTCace"/>
    <property type="match status" value="1"/>
</dbReference>
<evidence type="ECO:0000259" key="8">
    <source>
        <dbReference type="Pfam" id="PF00185"/>
    </source>
</evidence>
<feature type="binding site" evidence="7">
    <location>
        <position position="52"/>
    </location>
    <ligand>
        <name>carbamoyl phosphate</name>
        <dbReference type="ChEBI" id="CHEBI:58228"/>
    </ligand>
</feature>
<comment type="subunit">
    <text evidence="7">Heterododecamer (2C3:3R2) of six catalytic PyrB chains organized as two trimers (C3), and six regulatory PyrI chains organized as three dimers (R2).</text>
</comment>
<dbReference type="RefSeq" id="WP_091281080.1">
    <property type="nucleotide sequence ID" value="NZ_LT629804.1"/>
</dbReference>
<feature type="binding site" evidence="7">
    <location>
        <position position="101"/>
    </location>
    <ligand>
        <name>carbamoyl phosphate</name>
        <dbReference type="ChEBI" id="CHEBI:58228"/>
    </ligand>
</feature>
<feature type="binding site" evidence="7">
    <location>
        <position position="264"/>
    </location>
    <ligand>
        <name>carbamoyl phosphate</name>
        <dbReference type="ChEBI" id="CHEBI:58228"/>
    </ligand>
</feature>
<dbReference type="InterPro" id="IPR036901">
    <property type="entry name" value="Asp/Orn_carbamoylTrfase_sf"/>
</dbReference>
<dbReference type="PANTHER" id="PTHR45753:SF6">
    <property type="entry name" value="ASPARTATE CARBAMOYLTRANSFERASE"/>
    <property type="match status" value="1"/>
</dbReference>
<protein>
    <recommendedName>
        <fullName evidence="7">Aspartate carbamoyltransferase</fullName>
        <ecNumber evidence="7">2.1.3.2</ecNumber>
    </recommendedName>
    <alternativeName>
        <fullName evidence="7">Aspartate transcarbamylase</fullName>
        <shortName evidence="7">ATCase</shortName>
    </alternativeName>
</protein>
<dbReference type="SUPFAM" id="SSF57825">
    <property type="entry name" value="Aspartate carbamoyltransferase, Regulatory-chain, C-terminal domain"/>
    <property type="match status" value="1"/>
</dbReference>
<evidence type="ECO:0000256" key="2">
    <source>
        <dbReference type="ARBA" id="ARBA00008896"/>
    </source>
</evidence>
<comment type="catalytic activity">
    <reaction evidence="6 7">
        <text>carbamoyl phosphate + L-aspartate = N-carbamoyl-L-aspartate + phosphate + H(+)</text>
        <dbReference type="Rhea" id="RHEA:20013"/>
        <dbReference type="ChEBI" id="CHEBI:15378"/>
        <dbReference type="ChEBI" id="CHEBI:29991"/>
        <dbReference type="ChEBI" id="CHEBI:32814"/>
        <dbReference type="ChEBI" id="CHEBI:43474"/>
        <dbReference type="ChEBI" id="CHEBI:58228"/>
        <dbReference type="EC" id="2.1.3.2"/>
    </reaction>
</comment>
<dbReference type="GO" id="GO:0006207">
    <property type="term" value="P:'de novo' pyrimidine nucleobase biosynthetic process"/>
    <property type="evidence" value="ECO:0007669"/>
    <property type="project" value="InterPro"/>
</dbReference>
<dbReference type="Proteomes" id="UP000214355">
    <property type="component" value="Chromosome I"/>
</dbReference>
<accession>A0A1H2LIU0</accession>
<dbReference type="NCBIfam" id="TIGR00670">
    <property type="entry name" value="asp_carb_tr"/>
    <property type="match status" value="1"/>
</dbReference>
<feature type="binding site" evidence="7">
    <location>
        <position position="162"/>
    </location>
    <ligand>
        <name>L-aspartate</name>
        <dbReference type="ChEBI" id="CHEBI:29991"/>
    </ligand>
</feature>
<feature type="binding site" evidence="7">
    <location>
        <position position="129"/>
    </location>
    <ligand>
        <name>carbamoyl phosphate</name>
        <dbReference type="ChEBI" id="CHEBI:58228"/>
    </ligand>
</feature>
<dbReference type="GO" id="GO:0004070">
    <property type="term" value="F:aspartate carbamoyltransferase activity"/>
    <property type="evidence" value="ECO:0007669"/>
    <property type="project" value="UniProtKB-UniRule"/>
</dbReference>
<feature type="binding site" evidence="7">
    <location>
        <position position="132"/>
    </location>
    <ligand>
        <name>carbamoyl phosphate</name>
        <dbReference type="ChEBI" id="CHEBI:58228"/>
    </ligand>
</feature>
<feature type="binding site" evidence="7">
    <location>
        <position position="51"/>
    </location>
    <ligand>
        <name>carbamoyl phosphate</name>
        <dbReference type="ChEBI" id="CHEBI:58228"/>
    </ligand>
</feature>
<dbReference type="InterPro" id="IPR006132">
    <property type="entry name" value="Asp/Orn_carbamoyltranf_P-bd"/>
</dbReference>
<dbReference type="InterPro" id="IPR006131">
    <property type="entry name" value="Asp_carbamoyltransf_Asp/Orn-bd"/>
</dbReference>
<keyword evidence="3 7" id="KW-0808">Transferase</keyword>
<evidence type="ECO:0000256" key="1">
    <source>
        <dbReference type="ARBA" id="ARBA00004852"/>
    </source>
</evidence>